<comment type="subunit">
    <text evidence="11">Homotetramer.</text>
</comment>
<comment type="function">
    <text evidence="11">Catalyzes the anti-1,4-elimination of the C-3 phosphate and the C-6 proR hydrogen from 5-enolpyruvylshikimate-3-phosphate (EPSP) to yield chorismate, which is the branch point compound that serves as the starting substrate for the three terminal pathways of aromatic amino acid biosynthesis. This reaction introduces a second double bond into the aromatic ring system.</text>
</comment>
<evidence type="ECO:0000313" key="14">
    <source>
        <dbReference type="Proteomes" id="UP000294902"/>
    </source>
</evidence>
<dbReference type="EMBL" id="SMAL01000001">
    <property type="protein sequence ID" value="TCT16772.1"/>
    <property type="molecule type" value="Genomic_DNA"/>
</dbReference>
<feature type="binding site" evidence="11">
    <location>
        <position position="48"/>
    </location>
    <ligand>
        <name>NADP(+)</name>
        <dbReference type="ChEBI" id="CHEBI:58349"/>
    </ligand>
</feature>
<evidence type="ECO:0000256" key="8">
    <source>
        <dbReference type="ARBA" id="ARBA00022857"/>
    </source>
</evidence>
<evidence type="ECO:0000256" key="1">
    <source>
        <dbReference type="ARBA" id="ARBA00005044"/>
    </source>
</evidence>
<dbReference type="AlphaFoldDB" id="A0A4R3MPL4"/>
<dbReference type="GO" id="GO:0008652">
    <property type="term" value="P:amino acid biosynthetic process"/>
    <property type="evidence" value="ECO:0007669"/>
    <property type="project" value="UniProtKB-KW"/>
</dbReference>
<dbReference type="PANTHER" id="PTHR21085:SF0">
    <property type="entry name" value="CHORISMATE SYNTHASE"/>
    <property type="match status" value="1"/>
</dbReference>
<dbReference type="Proteomes" id="UP000294902">
    <property type="component" value="Unassembled WGS sequence"/>
</dbReference>
<comment type="caution">
    <text evidence="11">Lacks conserved residue(s) required for the propagation of feature annotation.</text>
</comment>
<keyword evidence="6 11" id="KW-0288">FMN</keyword>
<dbReference type="RefSeq" id="WP_132249106.1">
    <property type="nucleotide sequence ID" value="NZ_SMAL01000001.1"/>
</dbReference>
<comment type="similarity">
    <text evidence="2 11 12">Belongs to the chorismate synthase family.</text>
</comment>
<dbReference type="OrthoDB" id="9771806at2"/>
<comment type="catalytic activity">
    <reaction evidence="11 12">
        <text>5-O-(1-carboxyvinyl)-3-phosphoshikimate = chorismate + phosphate</text>
        <dbReference type="Rhea" id="RHEA:21020"/>
        <dbReference type="ChEBI" id="CHEBI:29748"/>
        <dbReference type="ChEBI" id="CHEBI:43474"/>
        <dbReference type="ChEBI" id="CHEBI:57701"/>
        <dbReference type="EC" id="4.2.3.5"/>
    </reaction>
</comment>
<keyword evidence="8 11" id="KW-0521">NADP</keyword>
<feature type="binding site" evidence="11">
    <location>
        <position position="283"/>
    </location>
    <ligand>
        <name>FMN</name>
        <dbReference type="ChEBI" id="CHEBI:58210"/>
    </ligand>
</feature>
<evidence type="ECO:0000256" key="2">
    <source>
        <dbReference type="ARBA" id="ARBA00008014"/>
    </source>
</evidence>
<keyword evidence="10 11" id="KW-0456">Lyase</keyword>
<dbReference type="UniPathway" id="UPA00053">
    <property type="reaction ID" value="UER00090"/>
</dbReference>
<evidence type="ECO:0000256" key="3">
    <source>
        <dbReference type="ARBA" id="ARBA00013036"/>
    </source>
</evidence>
<keyword evidence="7 11" id="KW-0274">FAD</keyword>
<evidence type="ECO:0000256" key="11">
    <source>
        <dbReference type="HAMAP-Rule" id="MF_00300"/>
    </source>
</evidence>
<dbReference type="GO" id="GO:0010181">
    <property type="term" value="F:FMN binding"/>
    <property type="evidence" value="ECO:0007669"/>
    <property type="project" value="TreeGrafter"/>
</dbReference>
<dbReference type="GO" id="GO:0004107">
    <property type="term" value="F:chorismate synthase activity"/>
    <property type="evidence" value="ECO:0007669"/>
    <property type="project" value="UniProtKB-UniRule"/>
</dbReference>
<evidence type="ECO:0000256" key="7">
    <source>
        <dbReference type="ARBA" id="ARBA00022827"/>
    </source>
</evidence>
<dbReference type="HAMAP" id="MF_00300">
    <property type="entry name" value="Chorismate_synth"/>
    <property type="match status" value="1"/>
</dbReference>
<gene>
    <name evidence="11" type="primary">aroC</name>
    <name evidence="13" type="ORF">EDC18_10167</name>
</gene>
<keyword evidence="4 11" id="KW-0028">Amino-acid biosynthesis</keyword>
<evidence type="ECO:0000256" key="5">
    <source>
        <dbReference type="ARBA" id="ARBA00022630"/>
    </source>
</evidence>
<protein>
    <recommendedName>
        <fullName evidence="3 11">Chorismate synthase</fullName>
        <shortName evidence="11">CS</shortName>
        <ecNumber evidence="3 11">4.2.3.5</ecNumber>
    </recommendedName>
    <alternativeName>
        <fullName evidence="11">5-enolpyruvylshikimate-3-phosphate phospholyase</fullName>
    </alternativeName>
</protein>
<dbReference type="GO" id="GO:0005829">
    <property type="term" value="C:cytosol"/>
    <property type="evidence" value="ECO:0007669"/>
    <property type="project" value="TreeGrafter"/>
</dbReference>
<keyword evidence="14" id="KW-1185">Reference proteome</keyword>
<reference evidence="13 14" key="1">
    <citation type="submission" date="2019-03" db="EMBL/GenBank/DDBJ databases">
        <title>Genomic Encyclopedia of Type Strains, Phase IV (KMG-IV): sequencing the most valuable type-strain genomes for metagenomic binning, comparative biology and taxonomic classification.</title>
        <authorList>
            <person name="Goeker M."/>
        </authorList>
    </citation>
    <scope>NUCLEOTIDE SEQUENCE [LARGE SCALE GENOMIC DNA]</scope>
    <source>
        <strain evidence="13 14">DSM 24629</strain>
    </source>
</reference>
<dbReference type="CDD" id="cd07304">
    <property type="entry name" value="Chorismate_synthase"/>
    <property type="match status" value="1"/>
</dbReference>
<evidence type="ECO:0000256" key="12">
    <source>
        <dbReference type="RuleBase" id="RU000605"/>
    </source>
</evidence>
<comment type="caution">
    <text evidence="13">The sequence shown here is derived from an EMBL/GenBank/DDBJ whole genome shotgun (WGS) entry which is preliminary data.</text>
</comment>
<evidence type="ECO:0000256" key="9">
    <source>
        <dbReference type="ARBA" id="ARBA00023141"/>
    </source>
</evidence>
<dbReference type="SUPFAM" id="SSF103263">
    <property type="entry name" value="Chorismate synthase, AroC"/>
    <property type="match status" value="1"/>
</dbReference>
<evidence type="ECO:0000313" key="13">
    <source>
        <dbReference type="EMBL" id="TCT16772.1"/>
    </source>
</evidence>
<dbReference type="EC" id="4.2.3.5" evidence="3 11"/>
<feature type="binding site" evidence="11">
    <location>
        <position position="324"/>
    </location>
    <ligand>
        <name>FMN</name>
        <dbReference type="ChEBI" id="CHEBI:58210"/>
    </ligand>
</feature>
<name>A0A4R3MPL4_9FIRM</name>
<accession>A0A4R3MPL4</accession>
<dbReference type="InterPro" id="IPR000453">
    <property type="entry name" value="Chorismate_synth"/>
</dbReference>
<dbReference type="PROSITE" id="PS00787">
    <property type="entry name" value="CHORISMATE_SYNTHASE_1"/>
    <property type="match status" value="1"/>
</dbReference>
<dbReference type="NCBIfam" id="NF003793">
    <property type="entry name" value="PRK05382.1"/>
    <property type="match status" value="1"/>
</dbReference>
<dbReference type="GO" id="GO:0009423">
    <property type="term" value="P:chorismate biosynthetic process"/>
    <property type="evidence" value="ECO:0007669"/>
    <property type="project" value="UniProtKB-UniRule"/>
</dbReference>
<comment type="pathway">
    <text evidence="1 11 12">Metabolic intermediate biosynthesis; chorismate biosynthesis; chorismate from D-erythrose 4-phosphate and phosphoenolpyruvate: step 7/7.</text>
</comment>
<evidence type="ECO:0000256" key="10">
    <source>
        <dbReference type="ARBA" id="ARBA00023239"/>
    </source>
</evidence>
<evidence type="ECO:0000256" key="6">
    <source>
        <dbReference type="ARBA" id="ARBA00022643"/>
    </source>
</evidence>
<dbReference type="PIRSF" id="PIRSF001456">
    <property type="entry name" value="Chorismate_synth"/>
    <property type="match status" value="1"/>
</dbReference>
<dbReference type="Pfam" id="PF01264">
    <property type="entry name" value="Chorismate_synt"/>
    <property type="match status" value="1"/>
</dbReference>
<proteinExistence type="inferred from homology"/>
<feature type="binding site" evidence="11">
    <location>
        <begin position="125"/>
        <end position="127"/>
    </location>
    <ligand>
        <name>FMN</name>
        <dbReference type="ChEBI" id="CHEBI:58210"/>
    </ligand>
</feature>
<dbReference type="Gene3D" id="3.60.150.10">
    <property type="entry name" value="Chorismate synthase AroC"/>
    <property type="match status" value="1"/>
</dbReference>
<dbReference type="GO" id="GO:0009073">
    <property type="term" value="P:aromatic amino acid family biosynthetic process"/>
    <property type="evidence" value="ECO:0007669"/>
    <property type="project" value="UniProtKB-KW"/>
</dbReference>
<organism evidence="13 14">
    <name type="scientific">Natranaerovirga pectinivora</name>
    <dbReference type="NCBI Taxonomy" id="682400"/>
    <lineage>
        <taxon>Bacteria</taxon>
        <taxon>Bacillati</taxon>
        <taxon>Bacillota</taxon>
        <taxon>Clostridia</taxon>
        <taxon>Lachnospirales</taxon>
        <taxon>Natranaerovirgaceae</taxon>
        <taxon>Natranaerovirga</taxon>
    </lineage>
</organism>
<dbReference type="PANTHER" id="PTHR21085">
    <property type="entry name" value="CHORISMATE SYNTHASE"/>
    <property type="match status" value="1"/>
</dbReference>
<dbReference type="PROSITE" id="PS00788">
    <property type="entry name" value="CHORISMATE_SYNTHASE_2"/>
    <property type="match status" value="1"/>
</dbReference>
<evidence type="ECO:0000256" key="4">
    <source>
        <dbReference type="ARBA" id="ARBA00022605"/>
    </source>
</evidence>
<feature type="binding site" evidence="11">
    <location>
        <begin position="298"/>
        <end position="302"/>
    </location>
    <ligand>
        <name>FMN</name>
        <dbReference type="ChEBI" id="CHEBI:58210"/>
    </ligand>
</feature>
<dbReference type="NCBIfam" id="TIGR00033">
    <property type="entry name" value="aroC"/>
    <property type="match status" value="1"/>
</dbReference>
<keyword evidence="9 11" id="KW-0057">Aromatic amino acid biosynthesis</keyword>
<comment type="cofactor">
    <cofactor evidence="11 12">
        <name>FMNH2</name>
        <dbReference type="ChEBI" id="CHEBI:57618"/>
    </cofactor>
    <text evidence="11 12">Reduced FMN (FMNH(2)).</text>
</comment>
<keyword evidence="5 11" id="KW-0285">Flavoprotein</keyword>
<dbReference type="InterPro" id="IPR020541">
    <property type="entry name" value="Chorismate_synthase_CS"/>
</dbReference>
<sequence>MAGSNFGDLFKISTWGESHGKALGVVVDGCPAGLELTEEDIQIDLNKRKPGQSSFATPRKESDQVEILSGVFEGKTTGTPISLVIFNQDQRSKDYSNIKDVYRPGHSDFVYDNKYGFRDYRGSGRASGRETSGRVAAGAIAKKLLASLGVEITAYTSSVGPISINRDKFDKSEILKNPFYMPDVDASKEAEQYLIDIMKDQNSSGGTIECIVNNVPKGLGEPVFDKCDALLAKAIMSIGAVKAVEIGSGTNASKMTGFEHNDFYDIESDNVVKQTNNAGGIVGGITDGSQIFLKATIKPTPSIEKTQPTINSFGEKIDINIHGRHDPIIVPRAVVVVEAMVALTLVDLLLKSMTSRMDLIKKVFN</sequence>
<dbReference type="InterPro" id="IPR035904">
    <property type="entry name" value="Chorismate_synth_AroC_sf"/>
</dbReference>